<dbReference type="AlphaFoldDB" id="A0A4D6KX92"/>
<protein>
    <submittedName>
        <fullName evidence="11">Auxin efflux carrier</fullName>
    </submittedName>
</protein>
<evidence type="ECO:0000256" key="3">
    <source>
        <dbReference type="ARBA" id="ARBA00022692"/>
    </source>
</evidence>
<evidence type="ECO:0000313" key="12">
    <source>
        <dbReference type="Proteomes" id="UP000501690"/>
    </source>
</evidence>
<keyword evidence="5 10" id="KW-1133">Transmembrane helix</keyword>
<dbReference type="GO" id="GO:0009734">
    <property type="term" value="P:auxin-activated signaling pathway"/>
    <property type="evidence" value="ECO:0007669"/>
    <property type="project" value="UniProtKB-KW"/>
</dbReference>
<dbReference type="Pfam" id="PF03547">
    <property type="entry name" value="Mem_trans"/>
    <property type="match status" value="1"/>
</dbReference>
<feature type="transmembrane region" description="Helical" evidence="10">
    <location>
        <begin position="351"/>
        <end position="372"/>
    </location>
</feature>
<dbReference type="InterPro" id="IPR004776">
    <property type="entry name" value="Mem_transp_PIN-like"/>
</dbReference>
<sequence>MGFWELLEVASAPVVEVLLISTVGVFMATENCNNLLSPDFRKSLNKLVFIAFTPSLIFASFAKNVSLDEMILWWFMPVNIGLTFLFGGILGWIIVKILKPNLKLQGLIVASCSSGNMGNLPIVIIPAICNEKGGPFGEHDDCRKRALSYSFCSLALGGVFIWTYTYQLMRNTSFRYKAFEAAEILKIPHKGLDADEETGFLKRKDGYAGDSEHQILVDQCASTVSMNSETSLWHRMTETVGHILAELMSPPTIATLLGFLFGGVEWLRNLIIGVDAPLKVILDSIQLLGDGTIPCITVLLGGNLTQGMQSSSVEPVVVICIIIARLVLLPAIGFCVVRAAAHFGLLPLDPLFQYVLVIQYALPPAMNISTMAQLFDVGTEESSVIILWTYGAATIALTLWSMYLIWIFS</sequence>
<evidence type="ECO:0000256" key="5">
    <source>
        <dbReference type="ARBA" id="ARBA00022989"/>
    </source>
</evidence>
<reference evidence="11 12" key="1">
    <citation type="submission" date="2019-04" db="EMBL/GenBank/DDBJ databases">
        <title>An improved genome assembly and genetic linkage map for asparagus bean, Vigna unguiculata ssp. sesquipedialis.</title>
        <authorList>
            <person name="Xia Q."/>
            <person name="Zhang R."/>
            <person name="Dong Y."/>
        </authorList>
    </citation>
    <scope>NUCLEOTIDE SEQUENCE [LARGE SCALE GENOMIC DNA]</scope>
    <source>
        <tissue evidence="11">Leaf</tissue>
    </source>
</reference>
<dbReference type="GO" id="GO:0080162">
    <property type="term" value="P:endoplasmic reticulum to cytosol auxin transport"/>
    <property type="evidence" value="ECO:0007669"/>
    <property type="project" value="InterPro"/>
</dbReference>
<dbReference type="PANTHER" id="PTHR31651:SF3">
    <property type="entry name" value="PROTEIN PIN-LIKES 7"/>
    <property type="match status" value="1"/>
</dbReference>
<evidence type="ECO:0000313" key="11">
    <source>
        <dbReference type="EMBL" id="QCD82172.1"/>
    </source>
</evidence>
<proteinExistence type="inferred from homology"/>
<dbReference type="GO" id="GO:0005789">
    <property type="term" value="C:endoplasmic reticulum membrane"/>
    <property type="evidence" value="ECO:0007669"/>
    <property type="project" value="UniProtKB-SubCell"/>
</dbReference>
<feature type="transmembrane region" description="Helical" evidence="10">
    <location>
        <begin position="148"/>
        <end position="166"/>
    </location>
</feature>
<feature type="transmembrane region" description="Helical" evidence="10">
    <location>
        <begin position="316"/>
        <end position="339"/>
    </location>
</feature>
<dbReference type="EMBL" id="CP039346">
    <property type="protein sequence ID" value="QCD82172.1"/>
    <property type="molecule type" value="Genomic_DNA"/>
</dbReference>
<feature type="transmembrane region" description="Helical" evidence="10">
    <location>
        <begin position="71"/>
        <end position="95"/>
    </location>
</feature>
<feature type="transmembrane region" description="Helical" evidence="10">
    <location>
        <begin position="384"/>
        <end position="408"/>
    </location>
</feature>
<keyword evidence="3 10" id="KW-0812">Transmembrane</keyword>
<dbReference type="Gramene" id="Vigun03g248600.1.v1.2">
    <property type="protein sequence ID" value="Vigun03g248600.1.v1.2"/>
    <property type="gene ID" value="Vigun03g248600.v1.2"/>
</dbReference>
<keyword evidence="4" id="KW-0256">Endoplasmic reticulum</keyword>
<comment type="subcellular location">
    <subcellularLocation>
        <location evidence="1">Endoplasmic reticulum membrane</location>
        <topology evidence="1">Multi-pass membrane protein</topology>
    </subcellularLocation>
</comment>
<dbReference type="Proteomes" id="UP000501690">
    <property type="component" value="Linkage Group LG2"/>
</dbReference>
<dbReference type="PANTHER" id="PTHR31651">
    <property type="match status" value="1"/>
</dbReference>
<keyword evidence="12" id="KW-1185">Reference proteome</keyword>
<comment type="function">
    <text evidence="8">Involved in cellular auxin homeostasis by regulating auxin metabolism. Regulates intracellular auxin accumulation at the endoplasmic reticulum and thus auxin availability for nuclear auxin signaling.</text>
</comment>
<name>A0A4D6KX92_VIGUN</name>
<accession>A0A4D6KX92</accession>
<evidence type="ECO:0000256" key="10">
    <source>
        <dbReference type="SAM" id="Phobius"/>
    </source>
</evidence>
<evidence type="ECO:0000256" key="4">
    <source>
        <dbReference type="ARBA" id="ARBA00022824"/>
    </source>
</evidence>
<keyword evidence="7" id="KW-0927">Auxin signaling pathway</keyword>
<dbReference type="OrthoDB" id="191139at2759"/>
<dbReference type="InterPro" id="IPR045033">
    <property type="entry name" value="PILS1/3/4/5/7"/>
</dbReference>
<feature type="transmembrane region" description="Helical" evidence="10">
    <location>
        <begin position="6"/>
        <end position="26"/>
    </location>
</feature>
<keyword evidence="2" id="KW-0813">Transport</keyword>
<comment type="similarity">
    <text evidence="9">Belongs to the auxin efflux carrier (TC 2.A.69.2) family.</text>
</comment>
<evidence type="ECO:0000256" key="7">
    <source>
        <dbReference type="ARBA" id="ARBA00023294"/>
    </source>
</evidence>
<evidence type="ECO:0000256" key="1">
    <source>
        <dbReference type="ARBA" id="ARBA00004477"/>
    </source>
</evidence>
<feature type="transmembrane region" description="Helical" evidence="10">
    <location>
        <begin position="47"/>
        <end position="65"/>
    </location>
</feature>
<organism evidence="11 12">
    <name type="scientific">Vigna unguiculata</name>
    <name type="common">Cowpea</name>
    <dbReference type="NCBI Taxonomy" id="3917"/>
    <lineage>
        <taxon>Eukaryota</taxon>
        <taxon>Viridiplantae</taxon>
        <taxon>Streptophyta</taxon>
        <taxon>Embryophyta</taxon>
        <taxon>Tracheophyta</taxon>
        <taxon>Spermatophyta</taxon>
        <taxon>Magnoliopsida</taxon>
        <taxon>eudicotyledons</taxon>
        <taxon>Gunneridae</taxon>
        <taxon>Pentapetalae</taxon>
        <taxon>rosids</taxon>
        <taxon>fabids</taxon>
        <taxon>Fabales</taxon>
        <taxon>Fabaceae</taxon>
        <taxon>Papilionoideae</taxon>
        <taxon>50 kb inversion clade</taxon>
        <taxon>NPAAA clade</taxon>
        <taxon>indigoferoid/millettioid clade</taxon>
        <taxon>Phaseoleae</taxon>
        <taxon>Vigna</taxon>
    </lineage>
</organism>
<evidence type="ECO:0000256" key="8">
    <source>
        <dbReference type="ARBA" id="ARBA00025100"/>
    </source>
</evidence>
<feature type="transmembrane region" description="Helical" evidence="10">
    <location>
        <begin position="107"/>
        <end position="128"/>
    </location>
</feature>
<evidence type="ECO:0000256" key="9">
    <source>
        <dbReference type="ARBA" id="ARBA00025752"/>
    </source>
</evidence>
<evidence type="ECO:0000256" key="2">
    <source>
        <dbReference type="ARBA" id="ARBA00022448"/>
    </source>
</evidence>
<keyword evidence="6 10" id="KW-0472">Membrane</keyword>
<gene>
    <name evidence="11" type="ORF">DEO72_LG2g2506</name>
</gene>
<evidence type="ECO:0000256" key="6">
    <source>
        <dbReference type="ARBA" id="ARBA00023136"/>
    </source>
</evidence>